<reference evidence="12" key="1">
    <citation type="journal article" date="2014" name="Sci. Data">
        <title>Genomes of diverse isolates of the marine cyanobacterium Prochlorococcus.</title>
        <authorList>
            <person name="Biller S."/>
            <person name="Berube P."/>
            <person name="Thompson J."/>
            <person name="Kelly L."/>
            <person name="Roggensack S."/>
            <person name="Awad L."/>
            <person name="Roache-Johnson K."/>
            <person name="Ding H."/>
            <person name="Giovannoni S.J."/>
            <person name="Moore L.R."/>
            <person name="Chisholm S.W."/>
        </authorList>
    </citation>
    <scope>NUCLEOTIDE SEQUENCE [LARGE SCALE GENOMIC DNA]</scope>
    <source>
        <strain evidence="12">MIT 9314</strain>
    </source>
</reference>
<comment type="caution">
    <text evidence="11">The sequence shown here is derived from an EMBL/GenBank/DDBJ whole genome shotgun (WGS) entry which is preliminary data.</text>
</comment>
<dbReference type="InterPro" id="IPR050220">
    <property type="entry name" value="Type_II_DNA_Topoisomerases"/>
</dbReference>
<dbReference type="InterPro" id="IPR005743">
    <property type="entry name" value="GyrA"/>
</dbReference>
<keyword evidence="3 8" id="KW-0547">Nucleotide-binding</keyword>
<dbReference type="InterPro" id="IPR035516">
    <property type="entry name" value="Gyrase/topoIV_suA_C"/>
</dbReference>
<dbReference type="EMBL" id="JNAO01000002">
    <property type="protein sequence ID" value="KGG03406.1"/>
    <property type="molecule type" value="Genomic_DNA"/>
</dbReference>
<dbReference type="NCBIfam" id="TIGR01063">
    <property type="entry name" value="gyrA"/>
    <property type="match status" value="1"/>
</dbReference>
<dbReference type="Gene3D" id="1.10.268.10">
    <property type="entry name" value="Topoisomerase, domain 3"/>
    <property type="match status" value="1"/>
</dbReference>
<dbReference type="NCBIfam" id="NF004044">
    <property type="entry name" value="PRK05561.1"/>
    <property type="match status" value="1"/>
</dbReference>
<dbReference type="NCBIfam" id="NF004043">
    <property type="entry name" value="PRK05560.1"/>
    <property type="match status" value="1"/>
</dbReference>
<dbReference type="PROSITE" id="PS52040">
    <property type="entry name" value="TOPO_IIA"/>
    <property type="match status" value="1"/>
</dbReference>
<keyword evidence="7 8" id="KW-0413">Isomerase</keyword>
<dbReference type="GO" id="GO:0003677">
    <property type="term" value="F:DNA binding"/>
    <property type="evidence" value="ECO:0007669"/>
    <property type="project" value="UniProtKB-UniRule"/>
</dbReference>
<dbReference type="eggNOG" id="COG0188">
    <property type="taxonomic scope" value="Bacteria"/>
</dbReference>
<keyword evidence="4 8" id="KW-0067">ATP-binding</keyword>
<evidence type="ECO:0000259" key="10">
    <source>
        <dbReference type="PROSITE" id="PS52040"/>
    </source>
</evidence>
<dbReference type="FunFam" id="3.90.199.10:FF:000001">
    <property type="entry name" value="DNA gyrase subunit A"/>
    <property type="match status" value="1"/>
</dbReference>
<comment type="caution">
    <text evidence="8">Lacks conserved residue(s) required for the propagation of feature annotation.</text>
</comment>
<dbReference type="InterPro" id="IPR013758">
    <property type="entry name" value="Topo_IIA_A/C_ab"/>
</dbReference>
<comment type="subcellular location">
    <subcellularLocation>
        <location evidence="8">Cytoplasm</location>
    </subcellularLocation>
</comment>
<evidence type="ECO:0000256" key="8">
    <source>
        <dbReference type="HAMAP-Rule" id="MF_01897"/>
    </source>
</evidence>
<comment type="similarity">
    <text evidence="2 8">Belongs to the type II topoisomerase GyrA/ParC subunit family.</text>
</comment>
<dbReference type="FunFam" id="1.10.268.10:FF:000001">
    <property type="entry name" value="DNA gyrase subunit A"/>
    <property type="match status" value="1"/>
</dbReference>
<evidence type="ECO:0000256" key="7">
    <source>
        <dbReference type="ARBA" id="ARBA00023235"/>
    </source>
</evidence>
<evidence type="ECO:0000256" key="3">
    <source>
        <dbReference type="ARBA" id="ARBA00022741"/>
    </source>
</evidence>
<keyword evidence="8" id="KW-0963">Cytoplasm</keyword>
<dbReference type="CDD" id="cd00187">
    <property type="entry name" value="TOP4c"/>
    <property type="match status" value="1"/>
</dbReference>
<dbReference type="GO" id="GO:0006265">
    <property type="term" value="P:DNA topological change"/>
    <property type="evidence" value="ECO:0007669"/>
    <property type="project" value="UniProtKB-UniRule"/>
</dbReference>
<dbReference type="InterPro" id="IPR013757">
    <property type="entry name" value="Topo_IIA_A_a_sf"/>
</dbReference>
<dbReference type="FunFam" id="3.30.1360.40:FF:000002">
    <property type="entry name" value="DNA gyrase subunit A"/>
    <property type="match status" value="1"/>
</dbReference>
<evidence type="ECO:0000256" key="2">
    <source>
        <dbReference type="ARBA" id="ARBA00008263"/>
    </source>
</evidence>
<dbReference type="Gene3D" id="3.30.1360.40">
    <property type="match status" value="1"/>
</dbReference>
<dbReference type="Gene3D" id="3.90.199.10">
    <property type="entry name" value="Topoisomerase II, domain 5"/>
    <property type="match status" value="1"/>
</dbReference>
<protein>
    <recommendedName>
        <fullName evidence="8">DNA gyrase subunit A</fullName>
        <ecNumber evidence="8">5.6.2.2</ecNumber>
    </recommendedName>
</protein>
<dbReference type="EC" id="5.6.2.2" evidence="8"/>
<dbReference type="SMART" id="SM00434">
    <property type="entry name" value="TOP4c"/>
    <property type="match status" value="1"/>
</dbReference>
<dbReference type="InterPro" id="IPR002205">
    <property type="entry name" value="Topo_IIA_dom_A"/>
</dbReference>
<dbReference type="RefSeq" id="WP_032515044.1">
    <property type="nucleotide sequence ID" value="NZ_JNAO01000002.1"/>
</dbReference>
<keyword evidence="5 8" id="KW-0799">Topoisomerase</keyword>
<dbReference type="Pfam" id="PF03989">
    <property type="entry name" value="DNA_gyraseA_C"/>
    <property type="match status" value="6"/>
</dbReference>
<comment type="function">
    <text evidence="8">A type II topoisomerase that negatively supercoils closed circular double-stranded (ds) DNA in an ATP-dependent manner to modulate DNA topology and maintain chromosomes in an underwound state. Negative supercoiling favors strand separation, and DNA replication, transcription, recombination and repair, all of which involve strand separation. Also able to catalyze the interconversion of other topological isomers of dsDNA rings, including catenanes and knotted rings. Type II topoisomerases break and join 2 DNA strands simultaneously in an ATP-dependent manner.</text>
</comment>
<dbReference type="GO" id="GO:0034335">
    <property type="term" value="F:DNA negative supercoiling activity"/>
    <property type="evidence" value="ECO:0007669"/>
    <property type="project" value="UniProtKB-ARBA"/>
</dbReference>
<dbReference type="SUPFAM" id="SSF56719">
    <property type="entry name" value="Type II DNA topoisomerase"/>
    <property type="match status" value="1"/>
</dbReference>
<dbReference type="InterPro" id="IPR013760">
    <property type="entry name" value="Topo_IIA-like_dom_sf"/>
</dbReference>
<evidence type="ECO:0000313" key="12">
    <source>
        <dbReference type="Proteomes" id="UP000030533"/>
    </source>
</evidence>
<evidence type="ECO:0000313" key="11">
    <source>
        <dbReference type="EMBL" id="KGG03406.1"/>
    </source>
</evidence>
<accession>A0A0A2AP74</accession>
<dbReference type="GO" id="GO:0005737">
    <property type="term" value="C:cytoplasm"/>
    <property type="evidence" value="ECO:0007669"/>
    <property type="project" value="UniProtKB-SubCell"/>
</dbReference>
<dbReference type="STRING" id="167548.EU98_0204"/>
<dbReference type="Pfam" id="PF00521">
    <property type="entry name" value="DNA_topoisoIV"/>
    <property type="match status" value="1"/>
</dbReference>
<dbReference type="PANTHER" id="PTHR43493:SF5">
    <property type="entry name" value="DNA GYRASE SUBUNIT A, CHLOROPLASTIC_MITOCHONDRIAL"/>
    <property type="match status" value="1"/>
</dbReference>
<dbReference type="InterPro" id="IPR006691">
    <property type="entry name" value="GyrA/parC_rep"/>
</dbReference>
<evidence type="ECO:0000256" key="1">
    <source>
        <dbReference type="ARBA" id="ARBA00000185"/>
    </source>
</evidence>
<organism evidence="11 12">
    <name type="scientific">Prochlorococcus marinus str. MIT 9314</name>
    <dbReference type="NCBI Taxonomy" id="167548"/>
    <lineage>
        <taxon>Bacteria</taxon>
        <taxon>Bacillati</taxon>
        <taxon>Cyanobacteriota</taxon>
        <taxon>Cyanophyceae</taxon>
        <taxon>Synechococcales</taxon>
        <taxon>Prochlorococcaceae</taxon>
        <taxon>Prochlorococcus</taxon>
    </lineage>
</organism>
<evidence type="ECO:0000256" key="6">
    <source>
        <dbReference type="ARBA" id="ARBA00023125"/>
    </source>
</evidence>
<comment type="miscellaneous">
    <text evidence="8">Few gyrases are as efficient as E.coli at forming negative supercoils. Not all organisms have 2 type II topoisomerases; in organisms with a single type II topoisomerase this enzyme also has to decatenate newly replicated chromosomes.</text>
</comment>
<gene>
    <name evidence="8" type="primary">gyrA</name>
    <name evidence="11" type="ORF">EU98_0204</name>
</gene>
<name>A0A0A2AP74_PROMR</name>
<dbReference type="PANTHER" id="PTHR43493">
    <property type="entry name" value="DNA GYRASE/TOPOISOMERASE SUBUNIT A"/>
    <property type="match status" value="1"/>
</dbReference>
<proteinExistence type="inferred from homology"/>
<feature type="active site" description="O-(5'-phospho-DNA)-tyrosine intermediate" evidence="8 9">
    <location>
        <position position="133"/>
    </location>
</feature>
<evidence type="ECO:0000256" key="5">
    <source>
        <dbReference type="ARBA" id="ARBA00023029"/>
    </source>
</evidence>
<dbReference type="GO" id="GO:0009330">
    <property type="term" value="C:DNA topoisomerase type II (double strand cut, ATP-hydrolyzing) complex"/>
    <property type="evidence" value="ECO:0007669"/>
    <property type="project" value="TreeGrafter"/>
</dbReference>
<sequence>MSDILDSDNSGLSEDNDRIIQTDLRNEMSRSYLEYAMSVIVGRALPDVRDGLKPVHRRILYAMYELGLTSGRPYRKCARVVGEVLGKYHPHGDTAVYDALVRMAQDFSMRMPLIDGHGNFGSVDNDPPAAMRYTESRLQSLTDESLLEDIESETVDFADNFDGSQQEPTVLPARIPQLLLNGSSGIAVGMATNIPPHNLGELINGLKSIINNPSIEDRELFEIIKGPDFPTGGQILARDGIRETFKTGRGSITMRGVANIEQIKSSGRAEKDAVIITELPFQTNKAALIERIADLVNEKKLEGISDIRDESDRDGMRIVIELKRDAYPQVVLNNLFKLTPLQNNFSANILALVKGEPTTLSLRKMLDVFLDFRVETIRRRTGFLLKKAEERDHIVKGLLLALDAMDEIINLIRSAKDTVSAREKLQTDHELSATQAEAILQMQLRRLTALEADKIKGEHDELTRKINLYQQILNSKERIFEIILEELNKIDERFSSPRKTEILDLGGGLDDIDLIANDRSVVLLTEAGYLKRMPVNEFESTSRGSRGKAGTKTQEDDEVKLFISCNDHDTLLLFSDRGVSYALPAYRVPMSSRTAKGTPSVQLLPIPREEKITSLVAVDSFDNDCYLLMLTKAGFIKRTSLSAFSKIRSNGLIAINLEDGDALTWVRLSKEGDSVLIGSRTGMAIHFRLDINEIRPLGRTARGVKSMNLRKGDNLVSMDVLKSDLVDQLAKCEDLTKESDENLEVNSSEGPWVLIASAFGLGKRVPVTQFRLQKRAGMGLRAIKFRIKDDVLVCLKVLGEGEELLFVTEKGVIVRTNADKISQQSRAATGVKLQKLDEGDHLSEVVLVPHEQTEETDQFNQGKEN</sequence>
<evidence type="ECO:0000256" key="9">
    <source>
        <dbReference type="PROSITE-ProRule" id="PRU01384"/>
    </source>
</evidence>
<dbReference type="HAMAP" id="MF_01897">
    <property type="entry name" value="GyrA"/>
    <property type="match status" value="1"/>
</dbReference>
<dbReference type="SUPFAM" id="SSF101904">
    <property type="entry name" value="GyrA/ParC C-terminal domain-like"/>
    <property type="match status" value="1"/>
</dbReference>
<comment type="subunit">
    <text evidence="8">Heterotetramer, composed of two GyrA and two GyrB chains. In the heterotetramer, GyrA contains the active site tyrosine that forms a transient covalent intermediate with DNA, while GyrB binds cofactors and catalyzes ATP hydrolysis.</text>
</comment>
<keyword evidence="6 8" id="KW-0238">DNA-binding</keyword>
<dbReference type="GO" id="GO:0005694">
    <property type="term" value="C:chromosome"/>
    <property type="evidence" value="ECO:0007669"/>
    <property type="project" value="InterPro"/>
</dbReference>
<dbReference type="GO" id="GO:0006261">
    <property type="term" value="P:DNA-templated DNA replication"/>
    <property type="evidence" value="ECO:0007669"/>
    <property type="project" value="UniProtKB-UniRule"/>
</dbReference>
<comment type="catalytic activity">
    <reaction evidence="1 8 9">
        <text>ATP-dependent breakage, passage and rejoining of double-stranded DNA.</text>
        <dbReference type="EC" id="5.6.2.2"/>
    </reaction>
</comment>
<dbReference type="Proteomes" id="UP000030533">
    <property type="component" value="Unassembled WGS sequence"/>
</dbReference>
<dbReference type="AlphaFoldDB" id="A0A0A2AP74"/>
<dbReference type="Gene3D" id="2.120.10.90">
    <property type="entry name" value="DNA gyrase/topoisomerase IV, subunit A, C-terminal"/>
    <property type="match status" value="1"/>
</dbReference>
<evidence type="ECO:0000256" key="4">
    <source>
        <dbReference type="ARBA" id="ARBA00022840"/>
    </source>
</evidence>
<feature type="domain" description="Topo IIA-type catalytic" evidence="10">
    <location>
        <begin position="45"/>
        <end position="514"/>
    </location>
</feature>
<dbReference type="GO" id="GO:0005524">
    <property type="term" value="F:ATP binding"/>
    <property type="evidence" value="ECO:0007669"/>
    <property type="project" value="UniProtKB-UniRule"/>
</dbReference>